<dbReference type="SUPFAM" id="SSF55486">
    <property type="entry name" value="Metalloproteases ('zincins'), catalytic domain"/>
    <property type="match status" value="1"/>
</dbReference>
<comment type="caution">
    <text evidence="2">The sequence shown here is derived from an EMBL/GenBank/DDBJ whole genome shotgun (WGS) entry which is preliminary data.</text>
</comment>
<reference evidence="2 3" key="1">
    <citation type="journal article" date="2020" name="Cell">
        <title>Large-Scale Comparative Analyses of Tick Genomes Elucidate Their Genetic Diversity and Vector Capacities.</title>
        <authorList>
            <consortium name="Tick Genome and Microbiome Consortium (TIGMIC)"/>
            <person name="Jia N."/>
            <person name="Wang J."/>
            <person name="Shi W."/>
            <person name="Du L."/>
            <person name="Sun Y."/>
            <person name="Zhan W."/>
            <person name="Jiang J.F."/>
            <person name="Wang Q."/>
            <person name="Zhang B."/>
            <person name="Ji P."/>
            <person name="Bell-Sakyi L."/>
            <person name="Cui X.M."/>
            <person name="Yuan T.T."/>
            <person name="Jiang B.G."/>
            <person name="Yang W.F."/>
            <person name="Lam T.T."/>
            <person name="Chang Q.C."/>
            <person name="Ding S.J."/>
            <person name="Wang X.J."/>
            <person name="Zhu J.G."/>
            <person name="Ruan X.D."/>
            <person name="Zhao L."/>
            <person name="Wei J.T."/>
            <person name="Ye R.Z."/>
            <person name="Que T.C."/>
            <person name="Du C.H."/>
            <person name="Zhou Y.H."/>
            <person name="Cheng J.X."/>
            <person name="Dai P.F."/>
            <person name="Guo W.B."/>
            <person name="Han X.H."/>
            <person name="Huang E.J."/>
            <person name="Li L.F."/>
            <person name="Wei W."/>
            <person name="Gao Y.C."/>
            <person name="Liu J.Z."/>
            <person name="Shao H.Z."/>
            <person name="Wang X."/>
            <person name="Wang C.C."/>
            <person name="Yang T.C."/>
            <person name="Huo Q.B."/>
            <person name="Li W."/>
            <person name="Chen H.Y."/>
            <person name="Chen S.E."/>
            <person name="Zhou L.G."/>
            <person name="Ni X.B."/>
            <person name="Tian J.H."/>
            <person name="Sheng Y."/>
            <person name="Liu T."/>
            <person name="Pan Y.S."/>
            <person name="Xia L.Y."/>
            <person name="Li J."/>
            <person name="Zhao F."/>
            <person name="Cao W.C."/>
        </authorList>
    </citation>
    <scope>NUCLEOTIDE SEQUENCE [LARGE SCALE GENOMIC DNA]</scope>
    <source>
        <strain evidence="2">HaeL-2018</strain>
    </source>
</reference>
<evidence type="ECO:0000313" key="2">
    <source>
        <dbReference type="EMBL" id="KAH9363948.1"/>
    </source>
</evidence>
<dbReference type="VEuPathDB" id="VectorBase:HLOH_058326"/>
<keyword evidence="1" id="KW-1133">Transmembrane helix</keyword>
<keyword evidence="1" id="KW-0812">Transmembrane</keyword>
<dbReference type="AlphaFoldDB" id="A0A9J6FPI7"/>
<organism evidence="2 3">
    <name type="scientific">Haemaphysalis longicornis</name>
    <name type="common">Bush tick</name>
    <dbReference type="NCBI Taxonomy" id="44386"/>
    <lineage>
        <taxon>Eukaryota</taxon>
        <taxon>Metazoa</taxon>
        <taxon>Ecdysozoa</taxon>
        <taxon>Arthropoda</taxon>
        <taxon>Chelicerata</taxon>
        <taxon>Arachnida</taxon>
        <taxon>Acari</taxon>
        <taxon>Parasitiformes</taxon>
        <taxon>Ixodida</taxon>
        <taxon>Ixodoidea</taxon>
        <taxon>Ixodidae</taxon>
        <taxon>Haemaphysalinae</taxon>
        <taxon>Haemaphysalis</taxon>
    </lineage>
</organism>
<evidence type="ECO:0000256" key="1">
    <source>
        <dbReference type="SAM" id="Phobius"/>
    </source>
</evidence>
<evidence type="ECO:0008006" key="4">
    <source>
        <dbReference type="Google" id="ProtNLM"/>
    </source>
</evidence>
<protein>
    <recommendedName>
        <fullName evidence="4">Peptidase M13 N-terminal domain-containing protein</fullName>
    </recommendedName>
</protein>
<dbReference type="PROSITE" id="PS51885">
    <property type="entry name" value="NEPRILYSIN"/>
    <property type="match status" value="1"/>
</dbReference>
<sequence>MTRQRLLNSGPQGQQDIDGTRRPQAGFIIVVAAFLTAALFAATLAYALFTAAHRSPLRGTPSPFCCPEEAETMARYVNFSANPCTDLFTYVCQNHPGGLSLTDTGQQAAERVIMTASQSEGATKGKAGQFLTAYFKSCVEAVSRRELFLSDLAYGLVRAMQEVVLKPDTRNAMAYFIVMSFKYQLPSWIRAFVFSPGEIQLEVNLTTTRQTLSLEQLEALEVALKETTNVTVQGAEALRIKSSLYDSFPNLHWIARMRNYLLDDTFDRDVWSVEEFKDGLSIFGYSVNAVRVRGARAVKAIYDVFAAPATEIGDGVKAVFLLWKSADSAISQFHLSNVHSPEIRFLTCRQSTTEMSGLWGIFLEELYAHPEKQRMATAVFAAVKDAVYGDCRASNIFEAEDAAHLEIFFRHVSILNSIGGGEFAAPVPIPDQNFTVNLLKGRGYAKEFNRKASGHRSKTSNEDLFEYYRNNSLLYFLPHVYKNAIPGSSFRSNLLNMAVLGRVMTESLWHVVLHDINWGSRTKDNIRRLAICFHRSYRVKKADSQISDRASNVPASLVEALRTAADALGLASTLKAFERLNWHNVKPAWSLRYWSHAQLFYIFSTVHRCPDKWSSEKVKHLNSVVMEVEDFSKAFRCSNRASSENRSRCIPTGITTE</sequence>
<feature type="transmembrane region" description="Helical" evidence="1">
    <location>
        <begin position="25"/>
        <end position="49"/>
    </location>
</feature>
<name>A0A9J6FPI7_HAELO</name>
<dbReference type="Gene3D" id="3.40.390.10">
    <property type="entry name" value="Collagenase (Catalytic Domain)"/>
    <property type="match status" value="1"/>
</dbReference>
<dbReference type="InterPro" id="IPR000718">
    <property type="entry name" value="Peptidase_M13"/>
</dbReference>
<dbReference type="GO" id="GO:0006508">
    <property type="term" value="P:proteolysis"/>
    <property type="evidence" value="ECO:0007669"/>
    <property type="project" value="InterPro"/>
</dbReference>
<accession>A0A9J6FPI7</accession>
<keyword evidence="3" id="KW-1185">Reference proteome</keyword>
<dbReference type="EMBL" id="JABSTR010000002">
    <property type="protein sequence ID" value="KAH9363948.1"/>
    <property type="molecule type" value="Genomic_DNA"/>
</dbReference>
<dbReference type="GO" id="GO:0004222">
    <property type="term" value="F:metalloendopeptidase activity"/>
    <property type="evidence" value="ECO:0007669"/>
    <property type="project" value="InterPro"/>
</dbReference>
<evidence type="ECO:0000313" key="3">
    <source>
        <dbReference type="Proteomes" id="UP000821853"/>
    </source>
</evidence>
<keyword evidence="1" id="KW-0472">Membrane</keyword>
<dbReference type="Proteomes" id="UP000821853">
    <property type="component" value="Chromosome 10"/>
</dbReference>
<dbReference type="OrthoDB" id="10649310at2759"/>
<dbReference type="InterPro" id="IPR024079">
    <property type="entry name" value="MetalloPept_cat_dom_sf"/>
</dbReference>
<gene>
    <name evidence="2" type="ORF">HPB48_007286</name>
</gene>
<proteinExistence type="predicted"/>